<protein>
    <submittedName>
        <fullName evidence="1">Uncharacterized protein</fullName>
    </submittedName>
</protein>
<sequence length="508" mass="57094">MFAVYQKSTLRVNPFHLFMYGHRSNYPKDFESTTAVIRQSHTEWSREVPETLYDFSTLNIEPNPLMYDVYPSMRRRCERLRTTVLAMPLKTEEELASELEAGLDVVLCRLSDITEEASPLLHRLWYAINATRTTTRVVVALGPPMETMESRYRGLPLSLALHMPWRLLDEGVPIDKAFDRNGKPCMALTYFDEPHAGLMETKQEARERREKLRTSVLQDVMGLHYSQDGRPITSDENALFRLNHAEAEGKIFPVHFSEAEIEAAIQSWKGLDHVSYGKQVLPAAERVADILCGKKTYSATPGRQSLVAVLFMTDVEAKTGQRAGVLCVNLSGNLTNHQLGYLIALKGPSMKTLPPKECMVVYLPDIGETRAKSFCDSLKELHLDVLAVSTVKTPSALKKALANAPHVLVASHHHVKATPQSKAGKMHATMWRALVKEGVRVRAFMCLGKDIGPTNETTLRNMYENLAGFVLVNYSDKTEGGPVADTLQCIPLRSYFEEVWLRLCSVDE</sequence>
<evidence type="ECO:0000313" key="2">
    <source>
        <dbReference type="Proteomes" id="UP000265618"/>
    </source>
</evidence>
<dbReference type="Proteomes" id="UP000265618">
    <property type="component" value="Unassembled WGS sequence"/>
</dbReference>
<organism evidence="1 2">
    <name type="scientific">Kipferlia bialata</name>
    <dbReference type="NCBI Taxonomy" id="797122"/>
    <lineage>
        <taxon>Eukaryota</taxon>
        <taxon>Metamonada</taxon>
        <taxon>Carpediemonas-like organisms</taxon>
        <taxon>Kipferlia</taxon>
    </lineage>
</organism>
<gene>
    <name evidence="1" type="ORF">KIPB_000068</name>
</gene>
<proteinExistence type="predicted"/>
<dbReference type="EMBL" id="BDIP01000004">
    <property type="protein sequence ID" value="GIQ79423.1"/>
    <property type="molecule type" value="Genomic_DNA"/>
</dbReference>
<keyword evidence="2" id="KW-1185">Reference proteome</keyword>
<accession>A0A9K3GE26</accession>
<name>A0A9K3GE26_9EUKA</name>
<comment type="caution">
    <text evidence="1">The sequence shown here is derived from an EMBL/GenBank/DDBJ whole genome shotgun (WGS) entry which is preliminary data.</text>
</comment>
<reference evidence="1 2" key="1">
    <citation type="journal article" date="2018" name="PLoS ONE">
        <title>The draft genome of Kipferlia bialata reveals reductive genome evolution in fornicate parasites.</title>
        <authorList>
            <person name="Tanifuji G."/>
            <person name="Takabayashi S."/>
            <person name="Kume K."/>
            <person name="Takagi M."/>
            <person name="Nakayama T."/>
            <person name="Kamikawa R."/>
            <person name="Inagaki Y."/>
            <person name="Hashimoto T."/>
        </authorList>
    </citation>
    <scope>NUCLEOTIDE SEQUENCE [LARGE SCALE GENOMIC DNA]</scope>
    <source>
        <strain evidence="1">NY0173</strain>
    </source>
</reference>
<dbReference type="AlphaFoldDB" id="A0A9K3GE26"/>
<evidence type="ECO:0000313" key="1">
    <source>
        <dbReference type="EMBL" id="GIQ79423.1"/>
    </source>
</evidence>